<proteinExistence type="predicted"/>
<dbReference type="Proteomes" id="UP000050761">
    <property type="component" value="Unassembled WGS sequence"/>
</dbReference>
<gene>
    <name evidence="1" type="ORF">HPBE_LOCUS3196</name>
</gene>
<reference evidence="1 2" key="1">
    <citation type="submission" date="2018-11" db="EMBL/GenBank/DDBJ databases">
        <authorList>
            <consortium name="Pathogen Informatics"/>
        </authorList>
    </citation>
    <scope>NUCLEOTIDE SEQUENCE [LARGE SCALE GENOMIC DNA]</scope>
</reference>
<name>A0A183FAK3_HELPZ</name>
<dbReference type="EMBL" id="UZAH01006980">
    <property type="protein sequence ID" value="VDO32012.1"/>
    <property type="molecule type" value="Genomic_DNA"/>
</dbReference>
<reference evidence="3" key="2">
    <citation type="submission" date="2019-09" db="UniProtKB">
        <authorList>
            <consortium name="WormBaseParasite"/>
        </authorList>
    </citation>
    <scope>IDENTIFICATION</scope>
</reference>
<dbReference type="WBParaSite" id="HPBE_0000319501-mRNA-1">
    <property type="protein sequence ID" value="HPBE_0000319501-mRNA-1"/>
    <property type="gene ID" value="HPBE_0000319501"/>
</dbReference>
<accession>A0A3P7XRL6</accession>
<keyword evidence="2" id="KW-1185">Reference proteome</keyword>
<evidence type="ECO:0000313" key="1">
    <source>
        <dbReference type="EMBL" id="VDO32012.1"/>
    </source>
</evidence>
<dbReference type="AlphaFoldDB" id="A0A183FAK3"/>
<dbReference type="OrthoDB" id="5867801at2759"/>
<sequence>MDLNDYKHELLAAIQLGQECAKEINNAYTAKMKAAYDKRNKTDVSRLPKVGDRVYVRLPREKANKQFPKLCDPWGGPYRVIETSDNSALLANINENVDPIIVQHDMLIVLPQEIDSAPLKTSTKRRATTDGDGDTSPLSMFYRCPGRNQRVDIGYHCDCSVGEMLFRDVVPEADETLGKLHFDNVYSLARLISIYECDRSADRKRLKMRDTNLALHDGSPILLPYSEVAEIPIDQLNDLNTQGVKYAMAHDWKDVVVKEAVQKVLIILPDGFRDTQATDETLEIRTYRRFSGISDFMKRVEPRHIVFVGPTVNKPLHRSSWLKLATTFAKTALSGAKVVVVAPPRGEEAWKQCRMDAREMLEVAKMSAMSMKNNIIGMIPLLESIAEPFQAAGLHPRSSPEDVYPEIVVKDFLKSLKEYMQRRALDRQSTEFAEQYQSKKEVLDGQIAVDTT</sequence>
<accession>A0A183FAK3</accession>
<protein>
    <submittedName>
        <fullName evidence="3">Integrase catalytic domain-containing protein</fullName>
    </submittedName>
</protein>
<evidence type="ECO:0000313" key="2">
    <source>
        <dbReference type="Proteomes" id="UP000050761"/>
    </source>
</evidence>
<organism evidence="2 3">
    <name type="scientific">Heligmosomoides polygyrus</name>
    <name type="common">Parasitic roundworm</name>
    <dbReference type="NCBI Taxonomy" id="6339"/>
    <lineage>
        <taxon>Eukaryota</taxon>
        <taxon>Metazoa</taxon>
        <taxon>Ecdysozoa</taxon>
        <taxon>Nematoda</taxon>
        <taxon>Chromadorea</taxon>
        <taxon>Rhabditida</taxon>
        <taxon>Rhabditina</taxon>
        <taxon>Rhabditomorpha</taxon>
        <taxon>Strongyloidea</taxon>
        <taxon>Heligmosomidae</taxon>
        <taxon>Heligmosomoides</taxon>
    </lineage>
</organism>
<evidence type="ECO:0000313" key="3">
    <source>
        <dbReference type="WBParaSite" id="HPBE_0000319501-mRNA-1"/>
    </source>
</evidence>